<organism evidence="6 7">
    <name type="scientific">Albula glossodonta</name>
    <name type="common">roundjaw bonefish</name>
    <dbReference type="NCBI Taxonomy" id="121402"/>
    <lineage>
        <taxon>Eukaryota</taxon>
        <taxon>Metazoa</taxon>
        <taxon>Chordata</taxon>
        <taxon>Craniata</taxon>
        <taxon>Vertebrata</taxon>
        <taxon>Euteleostomi</taxon>
        <taxon>Actinopterygii</taxon>
        <taxon>Neopterygii</taxon>
        <taxon>Teleostei</taxon>
        <taxon>Albuliformes</taxon>
        <taxon>Albulidae</taxon>
        <taxon>Albula</taxon>
    </lineage>
</organism>
<name>A0A8T2N041_9TELE</name>
<feature type="domain" description="CUB" evidence="5">
    <location>
        <begin position="542"/>
        <end position="658"/>
    </location>
</feature>
<dbReference type="PROSITE" id="PS01180">
    <property type="entry name" value="CUB"/>
    <property type="match status" value="3"/>
</dbReference>
<keyword evidence="2" id="KW-1015">Disulfide bond</keyword>
<dbReference type="InterPro" id="IPR000859">
    <property type="entry name" value="CUB_dom"/>
</dbReference>
<feature type="domain" description="CUB" evidence="5">
    <location>
        <begin position="429"/>
        <end position="541"/>
    </location>
</feature>
<dbReference type="AlphaFoldDB" id="A0A8T2N041"/>
<dbReference type="OrthoDB" id="6022136at2759"/>
<evidence type="ECO:0000313" key="6">
    <source>
        <dbReference type="EMBL" id="KAG9331741.1"/>
    </source>
</evidence>
<evidence type="ECO:0000256" key="3">
    <source>
        <dbReference type="PROSITE-ProRule" id="PRU00059"/>
    </source>
</evidence>
<sequence>MLATPETRDASVTAGPSMRGEIQLKRGHRLLPPAGDRISPPLALSRSRSSRSTLRTREAFNPKRASSRGGDRERKNPSVIRGRVIRGNPGARLNNCFRLHPITSQHYSAVQIALAQHCQICCGPASGPLPSLGPRPPSGPGAASVGCPQTSGPDGMASLCFCQRLHREQLYNGPNAEAPLIGSYCGNTPPPPNTTTGSSLHMSTGLQAEAQGGKVKMSHCVSVFLFVTGLLPFCCGGDLSGPSGSFNSPGYPNRYPENRECIWYIQTASGSSIQITIHEFDVEYHADCTYDLLEFQLSSHFTIPLPLPPSVTALSRPQTLRESPTQRPYTRNAQAPAPKPPSRNVSLLLGCGAQPHPRALSQAGAFSSTVYGGPDLSAPRLAQLCTTRPPSSPLQVSSTGNAVTVRFKSDAYISGRGFNASWLEVPGGCGGAFTAPSGEIHSPGYPNNYPNNVDCSWVITVDAGHRVLFNFSLLEIESHSSCQWDYVAIHDGPSQASPLLAQVCGFNRPDPIISTQNTIYLRFRSDVSANHKGFSARFSEACGATIISDDVGGAIASPRYPYTYPANQNCSWIIKAQEPFNHVTLSFTDFVLENNNGDCSTDYVEILDGDNYNAPSVGTYCGSEVPHPVTSYGDALVVNFISNSAYSEKGFRATYAASTSGIAPDDRACLSLLSSLCVNV</sequence>
<comment type="caution">
    <text evidence="3">Lacks conserved residue(s) required for the propagation of feature annotation.</text>
</comment>
<feature type="region of interest" description="Disordered" evidence="4">
    <location>
        <begin position="312"/>
        <end position="341"/>
    </location>
</feature>
<dbReference type="Proteomes" id="UP000824540">
    <property type="component" value="Unassembled WGS sequence"/>
</dbReference>
<protein>
    <recommendedName>
        <fullName evidence="5">CUB domain-containing protein</fullName>
    </recommendedName>
</protein>
<dbReference type="CDD" id="cd00041">
    <property type="entry name" value="CUB"/>
    <property type="match status" value="3"/>
</dbReference>
<gene>
    <name evidence="6" type="ORF">JZ751_017274</name>
</gene>
<feature type="compositionally biased region" description="Polar residues" evidence="4">
    <location>
        <begin position="312"/>
        <end position="333"/>
    </location>
</feature>
<evidence type="ECO:0000256" key="4">
    <source>
        <dbReference type="SAM" id="MobiDB-lite"/>
    </source>
</evidence>
<accession>A0A8T2N041</accession>
<dbReference type="FunFam" id="2.60.120.290:FF:000018">
    <property type="entry name" value="cubilin"/>
    <property type="match status" value="1"/>
</dbReference>
<comment type="caution">
    <text evidence="6">The sequence shown here is derived from an EMBL/GenBank/DDBJ whole genome shotgun (WGS) entry which is preliminary data.</text>
</comment>
<dbReference type="FunFam" id="2.60.120.290:FF:000013">
    <property type="entry name" value="Membrane frizzled-related protein"/>
    <property type="match status" value="1"/>
</dbReference>
<dbReference type="InterPro" id="IPR035914">
    <property type="entry name" value="Sperma_CUB_dom_sf"/>
</dbReference>
<evidence type="ECO:0000313" key="7">
    <source>
        <dbReference type="Proteomes" id="UP000824540"/>
    </source>
</evidence>
<keyword evidence="7" id="KW-1185">Reference proteome</keyword>
<dbReference type="SMART" id="SM00042">
    <property type="entry name" value="CUB"/>
    <property type="match status" value="3"/>
</dbReference>
<dbReference type="SUPFAM" id="SSF49854">
    <property type="entry name" value="Spermadhesin, CUB domain"/>
    <property type="match status" value="3"/>
</dbReference>
<dbReference type="PANTHER" id="PTHR24251:SF37">
    <property type="entry name" value="CUB DOMAIN-CONTAINING PROTEIN"/>
    <property type="match status" value="1"/>
</dbReference>
<reference evidence="6" key="1">
    <citation type="thesis" date="2021" institute="BYU ScholarsArchive" country="Provo, UT, USA">
        <title>Applications of and Algorithms for Genome Assembly and Genomic Analyses with an Emphasis on Marine Teleosts.</title>
        <authorList>
            <person name="Pickett B.D."/>
        </authorList>
    </citation>
    <scope>NUCLEOTIDE SEQUENCE</scope>
    <source>
        <strain evidence="6">HI-2016</strain>
    </source>
</reference>
<evidence type="ECO:0000259" key="5">
    <source>
        <dbReference type="PROSITE" id="PS01180"/>
    </source>
</evidence>
<proteinExistence type="predicted"/>
<evidence type="ECO:0000256" key="1">
    <source>
        <dbReference type="ARBA" id="ARBA00022737"/>
    </source>
</evidence>
<dbReference type="Gene3D" id="2.60.120.290">
    <property type="entry name" value="Spermadhesin, CUB domain"/>
    <property type="match status" value="4"/>
</dbReference>
<feature type="domain" description="CUB" evidence="5">
    <location>
        <begin position="235"/>
        <end position="425"/>
    </location>
</feature>
<dbReference type="EMBL" id="JAFBMS010000299">
    <property type="protein sequence ID" value="KAG9331741.1"/>
    <property type="molecule type" value="Genomic_DNA"/>
</dbReference>
<dbReference type="Pfam" id="PF00431">
    <property type="entry name" value="CUB"/>
    <property type="match status" value="3"/>
</dbReference>
<keyword evidence="1" id="KW-0677">Repeat</keyword>
<evidence type="ECO:0000256" key="2">
    <source>
        <dbReference type="ARBA" id="ARBA00023157"/>
    </source>
</evidence>
<feature type="compositionally biased region" description="Low complexity" evidence="4">
    <location>
        <begin position="44"/>
        <end position="53"/>
    </location>
</feature>
<feature type="region of interest" description="Disordered" evidence="4">
    <location>
        <begin position="1"/>
        <end position="82"/>
    </location>
</feature>
<dbReference type="PANTHER" id="PTHR24251">
    <property type="entry name" value="OVOCHYMASE-RELATED"/>
    <property type="match status" value="1"/>
</dbReference>